<evidence type="ECO:0000313" key="2">
    <source>
        <dbReference type="EMBL" id="KAL0445035.1"/>
    </source>
</evidence>
<organism evidence="2">
    <name type="scientific">Sesamum latifolium</name>
    <dbReference type="NCBI Taxonomy" id="2727402"/>
    <lineage>
        <taxon>Eukaryota</taxon>
        <taxon>Viridiplantae</taxon>
        <taxon>Streptophyta</taxon>
        <taxon>Embryophyta</taxon>
        <taxon>Tracheophyta</taxon>
        <taxon>Spermatophyta</taxon>
        <taxon>Magnoliopsida</taxon>
        <taxon>eudicotyledons</taxon>
        <taxon>Gunneridae</taxon>
        <taxon>Pentapetalae</taxon>
        <taxon>asterids</taxon>
        <taxon>lamiids</taxon>
        <taxon>Lamiales</taxon>
        <taxon>Pedaliaceae</taxon>
        <taxon>Sesamum</taxon>
    </lineage>
</organism>
<dbReference type="EMBL" id="JACGWN010000007">
    <property type="protein sequence ID" value="KAL0445035.1"/>
    <property type="molecule type" value="Genomic_DNA"/>
</dbReference>
<dbReference type="AlphaFoldDB" id="A0AAW2WY43"/>
<feature type="region of interest" description="Disordered" evidence="1">
    <location>
        <begin position="103"/>
        <end position="125"/>
    </location>
</feature>
<accession>A0AAW2WY43</accession>
<dbReference type="PANTHER" id="PTHR33116:SF86">
    <property type="entry name" value="REVERSE TRANSCRIPTASE DOMAIN-CONTAINING PROTEIN"/>
    <property type="match status" value="1"/>
</dbReference>
<protein>
    <recommendedName>
        <fullName evidence="3">Reverse transcriptase</fullName>
    </recommendedName>
</protein>
<reference evidence="2" key="1">
    <citation type="submission" date="2020-06" db="EMBL/GenBank/DDBJ databases">
        <authorList>
            <person name="Li T."/>
            <person name="Hu X."/>
            <person name="Zhang T."/>
            <person name="Song X."/>
            <person name="Zhang H."/>
            <person name="Dai N."/>
            <person name="Sheng W."/>
            <person name="Hou X."/>
            <person name="Wei L."/>
        </authorList>
    </citation>
    <scope>NUCLEOTIDE SEQUENCE</scope>
    <source>
        <strain evidence="2">KEN1</strain>
        <tissue evidence="2">Leaf</tissue>
    </source>
</reference>
<gene>
    <name evidence="2" type="ORF">Slati_2226200</name>
</gene>
<proteinExistence type="predicted"/>
<reference evidence="2" key="2">
    <citation type="journal article" date="2024" name="Plant">
        <title>Genomic evolution and insights into agronomic trait innovations of Sesamum species.</title>
        <authorList>
            <person name="Miao H."/>
            <person name="Wang L."/>
            <person name="Qu L."/>
            <person name="Liu H."/>
            <person name="Sun Y."/>
            <person name="Le M."/>
            <person name="Wang Q."/>
            <person name="Wei S."/>
            <person name="Zheng Y."/>
            <person name="Lin W."/>
            <person name="Duan Y."/>
            <person name="Cao H."/>
            <person name="Xiong S."/>
            <person name="Wang X."/>
            <person name="Wei L."/>
            <person name="Li C."/>
            <person name="Ma Q."/>
            <person name="Ju M."/>
            <person name="Zhao R."/>
            <person name="Li G."/>
            <person name="Mu C."/>
            <person name="Tian Q."/>
            <person name="Mei H."/>
            <person name="Zhang T."/>
            <person name="Gao T."/>
            <person name="Zhang H."/>
        </authorList>
    </citation>
    <scope>NUCLEOTIDE SEQUENCE</scope>
    <source>
        <strain evidence="2">KEN1</strain>
    </source>
</reference>
<dbReference type="PANTHER" id="PTHR33116">
    <property type="entry name" value="REVERSE TRANSCRIPTASE ZINC-BINDING DOMAIN-CONTAINING PROTEIN-RELATED-RELATED"/>
    <property type="match status" value="1"/>
</dbReference>
<sequence>MVFCLANVSTVQHVRQVLDQYKLASGQEINLHKSSAAFSRSTPPDTRQQLAVILGVRLENKHEVYLGLPTVAFRSKRALFAALKDRIWKRIQGWHEKLLSQAGKQSSSRQLYRRSPRTPCHAFSS</sequence>
<evidence type="ECO:0008006" key="3">
    <source>
        <dbReference type="Google" id="ProtNLM"/>
    </source>
</evidence>
<comment type="caution">
    <text evidence="2">The sequence shown here is derived from an EMBL/GenBank/DDBJ whole genome shotgun (WGS) entry which is preliminary data.</text>
</comment>
<name>A0AAW2WY43_9LAMI</name>
<evidence type="ECO:0000256" key="1">
    <source>
        <dbReference type="SAM" id="MobiDB-lite"/>
    </source>
</evidence>